<organism evidence="1 2">
    <name type="scientific">Armillaria solidipes</name>
    <dbReference type="NCBI Taxonomy" id="1076256"/>
    <lineage>
        <taxon>Eukaryota</taxon>
        <taxon>Fungi</taxon>
        <taxon>Dikarya</taxon>
        <taxon>Basidiomycota</taxon>
        <taxon>Agaricomycotina</taxon>
        <taxon>Agaricomycetes</taxon>
        <taxon>Agaricomycetidae</taxon>
        <taxon>Agaricales</taxon>
        <taxon>Marasmiineae</taxon>
        <taxon>Physalacriaceae</taxon>
        <taxon>Armillaria</taxon>
    </lineage>
</organism>
<dbReference type="Proteomes" id="UP000218334">
    <property type="component" value="Unassembled WGS sequence"/>
</dbReference>
<sequence>MLCKSRNDPTTTSALWQDDRSLSGNKVWKGNTRRPRHTYLSQSGDIFRCTVVAAVNRVSTASEKSTSQRLLFGRFRKFQSNTASKSKKDYETSFSLKRSTLVCICVPVADI</sequence>
<proteinExistence type="predicted"/>
<accession>A0A2H3BG57</accession>
<evidence type="ECO:0000313" key="2">
    <source>
        <dbReference type="Proteomes" id="UP000218334"/>
    </source>
</evidence>
<gene>
    <name evidence="1" type="ORF">ARMSODRAFT_963160</name>
</gene>
<reference evidence="2" key="1">
    <citation type="journal article" date="2017" name="Nat. Ecol. Evol.">
        <title>Genome expansion and lineage-specific genetic innovations in the forest pathogenic fungi Armillaria.</title>
        <authorList>
            <person name="Sipos G."/>
            <person name="Prasanna A.N."/>
            <person name="Walter M.C."/>
            <person name="O'Connor E."/>
            <person name="Balint B."/>
            <person name="Krizsan K."/>
            <person name="Kiss B."/>
            <person name="Hess J."/>
            <person name="Varga T."/>
            <person name="Slot J."/>
            <person name="Riley R."/>
            <person name="Boka B."/>
            <person name="Rigling D."/>
            <person name="Barry K."/>
            <person name="Lee J."/>
            <person name="Mihaltcheva S."/>
            <person name="LaButti K."/>
            <person name="Lipzen A."/>
            <person name="Waldron R."/>
            <person name="Moloney N.M."/>
            <person name="Sperisen C."/>
            <person name="Kredics L."/>
            <person name="Vagvoelgyi C."/>
            <person name="Patrignani A."/>
            <person name="Fitzpatrick D."/>
            <person name="Nagy I."/>
            <person name="Doyle S."/>
            <person name="Anderson J.B."/>
            <person name="Grigoriev I.V."/>
            <person name="Gueldener U."/>
            <person name="Muensterkoetter M."/>
            <person name="Nagy L.G."/>
        </authorList>
    </citation>
    <scope>NUCLEOTIDE SEQUENCE [LARGE SCALE GENOMIC DNA]</scope>
    <source>
        <strain evidence="2">28-4</strain>
    </source>
</reference>
<dbReference type="AlphaFoldDB" id="A0A2H3BG57"/>
<evidence type="ECO:0000313" key="1">
    <source>
        <dbReference type="EMBL" id="PBK63557.1"/>
    </source>
</evidence>
<protein>
    <submittedName>
        <fullName evidence="1">Uncharacterized protein</fullName>
    </submittedName>
</protein>
<dbReference type="EMBL" id="KZ293458">
    <property type="protein sequence ID" value="PBK63557.1"/>
    <property type="molecule type" value="Genomic_DNA"/>
</dbReference>
<keyword evidence="2" id="KW-1185">Reference proteome</keyword>
<name>A0A2H3BG57_9AGAR</name>